<reference evidence="1 2" key="1">
    <citation type="submission" date="2013-12" db="EMBL/GenBank/DDBJ databases">
        <title>Draft genome of the parsitic nematode Ancylostoma duodenale.</title>
        <authorList>
            <person name="Mitreva M."/>
        </authorList>
    </citation>
    <scope>NUCLEOTIDE SEQUENCE [LARGE SCALE GENOMIC DNA]</scope>
    <source>
        <strain evidence="1 2">Zhejiang</strain>
    </source>
</reference>
<accession>A0A0C2CMU9</accession>
<dbReference type="AlphaFoldDB" id="A0A0C2CMU9"/>
<name>A0A0C2CMU9_9BILA</name>
<organism evidence="1 2">
    <name type="scientific">Ancylostoma duodenale</name>
    <dbReference type="NCBI Taxonomy" id="51022"/>
    <lineage>
        <taxon>Eukaryota</taxon>
        <taxon>Metazoa</taxon>
        <taxon>Ecdysozoa</taxon>
        <taxon>Nematoda</taxon>
        <taxon>Chromadorea</taxon>
        <taxon>Rhabditida</taxon>
        <taxon>Rhabditina</taxon>
        <taxon>Rhabditomorpha</taxon>
        <taxon>Strongyloidea</taxon>
        <taxon>Ancylostomatidae</taxon>
        <taxon>Ancylostomatinae</taxon>
        <taxon>Ancylostoma</taxon>
    </lineage>
</organism>
<keyword evidence="2" id="KW-1185">Reference proteome</keyword>
<evidence type="ECO:0008006" key="3">
    <source>
        <dbReference type="Google" id="ProtNLM"/>
    </source>
</evidence>
<proteinExistence type="predicted"/>
<evidence type="ECO:0000313" key="2">
    <source>
        <dbReference type="Proteomes" id="UP000054047"/>
    </source>
</evidence>
<gene>
    <name evidence="1" type="ORF">ANCDUO_11851</name>
</gene>
<protein>
    <recommendedName>
        <fullName evidence="3">DNA2/NAM7 helicase helicase domain-containing protein</fullName>
    </recommendedName>
</protein>
<dbReference type="EMBL" id="KN733717">
    <property type="protein sequence ID" value="KIH57953.1"/>
    <property type="molecule type" value="Genomic_DNA"/>
</dbReference>
<dbReference type="Proteomes" id="UP000054047">
    <property type="component" value="Unassembled WGS sequence"/>
</dbReference>
<evidence type="ECO:0000313" key="1">
    <source>
        <dbReference type="EMBL" id="KIH57953.1"/>
    </source>
</evidence>
<sequence length="108" mass="12352">MPEKQRAICRRFTSGRLRYEMYKLERSLQLTEQEKADFVLTEKKASETLSGMLLICDEASQLPEPVFMDDKPPTSGLSCLYRRDPPIGAICSTFETCKPDCLPCKECH</sequence>